<keyword evidence="2" id="KW-1185">Reference proteome</keyword>
<sequence length="565" mass="61705">MNPPPADTTSEVLAGFESRFTEFADAFATGQYVLWLGSGISRDRMPPVPDLVRAVLELLRSKIDPADPDCRFQAALNKVLALSSLSHEAKAALDLTVPVEKWPVEGDLVRSLVNNYSQVLGVRVANEEPDYLMWTGLDVPNTYGNRDIEPDVEHLCIGILMLEGVVDSAVTSNWDGLVEKAVHELCPDADKVLRVVVDSEDFRRPSGRSELIKFHGCAIRAVENQTKYRPMLIAQEKQISGWSVQPANAYMRNKLQALVGERNTLVIGLSLQDANMHTMFAASAQDLGRHWPAQPPALVLSEQNLQPRHEMALQFIYGDDFDHNEGDIVSSAVLGSWAKPTLLALVLWTLTEKLAALTEHVPTPGLSKADVTRLKVDLRRARTTLGSLVGEEPSGFLPTLISAVTATMSMFREGRAANGDRTYMPLTVSPVARAAHSPDFPAASLGRFAIALSMLSRGHHASDWAAAPEPMAGSFRVKTGAGDQEVFLVRDTRESLELELSHDFDAAVVVIHADREVPRSTRSPRSAYGRNGSTGVGRFSIEELLDDSGSADDLYVAFKMAGGFK</sequence>
<dbReference type="RefSeq" id="WP_193668411.1">
    <property type="nucleotide sequence ID" value="NZ_JACDTV010000004.1"/>
</dbReference>
<gene>
    <name evidence="1" type="ORF">JOE61_002353</name>
</gene>
<dbReference type="EMBL" id="JAFBBZ010000001">
    <property type="protein sequence ID" value="MBM7508539.1"/>
    <property type="molecule type" value="Genomic_DNA"/>
</dbReference>
<dbReference type="Proteomes" id="UP000732378">
    <property type="component" value="Unassembled WGS sequence"/>
</dbReference>
<dbReference type="Pfam" id="PF13289">
    <property type="entry name" value="SIR2_2"/>
    <property type="match status" value="1"/>
</dbReference>
<proteinExistence type="predicted"/>
<comment type="caution">
    <text evidence="1">The sequence shown here is derived from an EMBL/GenBank/DDBJ whole genome shotgun (WGS) entry which is preliminary data.</text>
</comment>
<reference evidence="1 2" key="1">
    <citation type="submission" date="2021-01" db="EMBL/GenBank/DDBJ databases">
        <title>Sequencing the genomes of 1000 actinobacteria strains.</title>
        <authorList>
            <person name="Klenk H.-P."/>
        </authorList>
    </citation>
    <scope>NUCLEOTIDE SEQUENCE [LARGE SCALE GENOMIC DNA]</scope>
    <source>
        <strain evidence="1 2">DSM 18239</strain>
    </source>
</reference>
<protein>
    <recommendedName>
        <fullName evidence="3">SIR2-like domain-containing protein</fullName>
    </recommendedName>
</protein>
<evidence type="ECO:0000313" key="2">
    <source>
        <dbReference type="Proteomes" id="UP000732378"/>
    </source>
</evidence>
<name>A0ABS2MBH7_9ACTN</name>
<organism evidence="1 2">
    <name type="scientific">Nocardioides salarius</name>
    <dbReference type="NCBI Taxonomy" id="374513"/>
    <lineage>
        <taxon>Bacteria</taxon>
        <taxon>Bacillati</taxon>
        <taxon>Actinomycetota</taxon>
        <taxon>Actinomycetes</taxon>
        <taxon>Propionibacteriales</taxon>
        <taxon>Nocardioidaceae</taxon>
        <taxon>Nocardioides</taxon>
    </lineage>
</organism>
<evidence type="ECO:0008006" key="3">
    <source>
        <dbReference type="Google" id="ProtNLM"/>
    </source>
</evidence>
<evidence type="ECO:0000313" key="1">
    <source>
        <dbReference type="EMBL" id="MBM7508539.1"/>
    </source>
</evidence>
<accession>A0ABS2MBH7</accession>